<evidence type="ECO:0000256" key="1">
    <source>
        <dbReference type="SAM" id="MobiDB-lite"/>
    </source>
</evidence>
<feature type="compositionally biased region" description="Low complexity" evidence="1">
    <location>
        <begin position="376"/>
        <end position="411"/>
    </location>
</feature>
<feature type="compositionally biased region" description="Basic and acidic residues" evidence="1">
    <location>
        <begin position="1366"/>
        <end position="1384"/>
    </location>
</feature>
<evidence type="ECO:0000256" key="2">
    <source>
        <dbReference type="SAM" id="Phobius"/>
    </source>
</evidence>
<evidence type="ECO:0000313" key="5">
    <source>
        <dbReference type="Proteomes" id="UP000199503"/>
    </source>
</evidence>
<feature type="compositionally biased region" description="Low complexity" evidence="1">
    <location>
        <begin position="455"/>
        <end position="484"/>
    </location>
</feature>
<feature type="compositionally biased region" description="Pro residues" evidence="1">
    <location>
        <begin position="594"/>
        <end position="604"/>
    </location>
</feature>
<keyword evidence="2" id="KW-0472">Membrane</keyword>
<dbReference type="STRING" id="65499.SAMN04488000_104407"/>
<reference evidence="5" key="1">
    <citation type="submission" date="2016-10" db="EMBL/GenBank/DDBJ databases">
        <authorList>
            <person name="Varghese N."/>
            <person name="Submissions S."/>
        </authorList>
    </citation>
    <scope>NUCLEOTIDE SEQUENCE [LARGE SCALE GENOMIC DNA]</scope>
    <source>
        <strain evidence="5">DSM 44437</strain>
    </source>
</reference>
<feature type="domain" description="Outer membrane channel protein CpnT-like N-terminal" evidence="3">
    <location>
        <begin position="5"/>
        <end position="149"/>
    </location>
</feature>
<feature type="compositionally biased region" description="Low complexity" evidence="1">
    <location>
        <begin position="426"/>
        <end position="443"/>
    </location>
</feature>
<feature type="compositionally biased region" description="Low complexity" evidence="1">
    <location>
        <begin position="640"/>
        <end position="659"/>
    </location>
</feature>
<dbReference type="Pfam" id="PF25547">
    <property type="entry name" value="WXG100_2"/>
    <property type="match status" value="1"/>
</dbReference>
<feature type="compositionally biased region" description="Pro residues" evidence="1">
    <location>
        <begin position="317"/>
        <end position="336"/>
    </location>
</feature>
<evidence type="ECO:0000259" key="3">
    <source>
        <dbReference type="Pfam" id="PF25547"/>
    </source>
</evidence>
<dbReference type="Gene3D" id="1.10.287.1060">
    <property type="entry name" value="ESAT-6-like"/>
    <property type="match status" value="1"/>
</dbReference>
<feature type="region of interest" description="Disordered" evidence="1">
    <location>
        <begin position="1361"/>
        <end position="1388"/>
    </location>
</feature>
<gene>
    <name evidence="4" type="ORF">SAMN04488000_104407</name>
</gene>
<organism evidence="4 5">
    <name type="scientific">Lentzea albida</name>
    <dbReference type="NCBI Taxonomy" id="65499"/>
    <lineage>
        <taxon>Bacteria</taxon>
        <taxon>Bacillati</taxon>
        <taxon>Actinomycetota</taxon>
        <taxon>Actinomycetes</taxon>
        <taxon>Pseudonocardiales</taxon>
        <taxon>Pseudonocardiaceae</taxon>
        <taxon>Lentzea</taxon>
    </lineage>
</organism>
<keyword evidence="5" id="KW-1185">Reference proteome</keyword>
<feature type="compositionally biased region" description="Low complexity" evidence="1">
    <location>
        <begin position="492"/>
        <end position="522"/>
    </location>
</feature>
<dbReference type="Gene3D" id="3.90.210.10">
    <property type="entry name" value="Heat-Labile Enterotoxin, subunit A"/>
    <property type="match status" value="1"/>
</dbReference>
<accession>A0A1H9J0D2</accession>
<feature type="compositionally biased region" description="Basic and acidic residues" evidence="1">
    <location>
        <begin position="1052"/>
        <end position="1108"/>
    </location>
</feature>
<feature type="compositionally biased region" description="Low complexity" evidence="1">
    <location>
        <begin position="576"/>
        <end position="588"/>
    </location>
</feature>
<name>A0A1H9J0D2_9PSEU</name>
<feature type="compositionally biased region" description="Low complexity" evidence="1">
    <location>
        <begin position="998"/>
        <end position="1008"/>
    </location>
</feature>
<dbReference type="OrthoDB" id="3874132at2"/>
<feature type="transmembrane region" description="Helical" evidence="2">
    <location>
        <begin position="112"/>
        <end position="136"/>
    </location>
</feature>
<sequence length="1432" mass="152021">MGIEMPAEVRWLLPIVVGDSWPEGDETALQRLSEVWKQAATDVDDAMREAEDAVRQAASNMDGEAAEAFKRYWEKFVKGEEATLPKMKDVSEKLATACRNCAMQIEYAKLSIIIALVILAIQIAAMIASAVVSFGASTAGIVPAQLATRAGVQIVFRRLVQQLMQQVGRNLIGKLALQVGIEVATSVATDLSVQGIQLAKGTRDSLDTSMTLDAAKSGLISGVVGAGVGAGAGKAFGDGVGDSIGRSIGRNAAEEAVIGAGSALAEGALSEEGVQVKDVLFGATSGAVSGSVTGTKTGIEGMNAGISVPTAGDMPSPAAPPRPDVAPRPDGPPPTAAPGAPEPEAATRRAGDATNTSYAAPPTEQPQHRATPDPAPASSSQPQGFSQSPGQTPGQSAPAAAPPASNAPAAPRTSMPSAQSMGGGSSSPTSPASPGGHPAGGNPSSPPVAGGHSPGGTPSPISTSAAGGHPSVGGPSPAGSAGPSGPAPSHSPSPTSNSPASSPVGAGHSPGPAGHAPLPGAGNTPLHHGPGPSAVAQGPAPGQHPASTGPSSPHPATGPLSTASQHRVPATDAVHQSSQAPAAFAPSPHRGHQDPPPQHHPAPSPQQHAAPQHRVPAQHQPPPAHRRDARPQSAPPRRLAAPQQHVQPPRHVPPAQQHHTAPPEPNARHTPSADRPRPPAADTPQPPHHGQTRTPLEEFQRRRQPVPLPDDLRHLQDHVRHSHAGLSLHTGAGLPRFDSSNAHAQSADLVKPDPNRYTVDIHGSADSVRIGDTKLTPKDLADIIRTSGDWDGEQPIRLLSCQTGTTPDGFAARLSAELGVEVVAPTKDAWVDDMGNVFASSRHLDPRAGDFSPGWPPNGDWATYRPDGTSTRSDHPFVPGTSLTWGDRTPARAPRASYRGEPLHWDRDGRTRPLPAPVPPHQVRHQQQHPNQRPGYHPQQGVRPAAPPFTQPTRQAGPPPGGQPNRMSHGPARFPNQQTGPVHHGGQPARQHPHQHSQQHPPRSPQQHPQHHPQRHPNQQPGRPAHPQWQGDRPGPHRPTPPQQAPRSFGPDPRRVQPQHHDSPGPDPRRFQEPRVEQPHVRHAPEQQQVRQHEPAPQHDQVHHDQVQHRAPAQQPAPPQQLTTEQGLPWMPLEEQLRISKDNPITPVERALRDKAFELHMAQFTQWNAPTRSSVLAEFQHHKVGLDGRFVKVDTPPPPRPAKLTADFMNDYMRHVGRYGSPQGVLPSFAPGSDDLPPNRTRRIPHGALTETAVPVHGSQVCFNREHSSVIWVDQRDTFLRPENAVWRRTGQPLEGMMQNGIPPRGTSGSLEAHVANDTFNSALVSFTTELAHALEREAGKSSGIQDGVRVEHIAEAYHPFGIDSDSSHHDAGKTRPHDEHERSYPGGMPRENIYRFWRVETEVKDGYVVSSRIVGPPVMNRYFKYASPEGS</sequence>
<evidence type="ECO:0000313" key="4">
    <source>
        <dbReference type="EMBL" id="SEQ80310.1"/>
    </source>
</evidence>
<feature type="region of interest" description="Disordered" evidence="1">
    <location>
        <begin position="292"/>
        <end position="713"/>
    </location>
</feature>
<proteinExistence type="predicted"/>
<feature type="compositionally biased region" description="Basic and acidic residues" evidence="1">
    <location>
        <begin position="901"/>
        <end position="911"/>
    </location>
</feature>
<dbReference type="InterPro" id="IPR057746">
    <property type="entry name" value="CpnT-like_N"/>
</dbReference>
<feature type="region of interest" description="Disordered" evidence="1">
    <location>
        <begin position="849"/>
        <end position="1124"/>
    </location>
</feature>
<protein>
    <recommendedName>
        <fullName evidence="3">Outer membrane channel protein CpnT-like N-terminal domain-containing protein</fullName>
    </recommendedName>
</protein>
<dbReference type="EMBL" id="FOFV01000004">
    <property type="protein sequence ID" value="SEQ80310.1"/>
    <property type="molecule type" value="Genomic_DNA"/>
</dbReference>
<feature type="compositionally biased region" description="Pro residues" evidence="1">
    <location>
        <begin position="678"/>
        <end position="687"/>
    </location>
</feature>
<dbReference type="RefSeq" id="WP_089915325.1">
    <property type="nucleotide sequence ID" value="NZ_FOFV01000004.1"/>
</dbReference>
<keyword evidence="2" id="KW-1133">Transmembrane helix</keyword>
<dbReference type="Proteomes" id="UP000199503">
    <property type="component" value="Unassembled WGS sequence"/>
</dbReference>
<keyword evidence="2" id="KW-0812">Transmembrane</keyword>